<gene>
    <name evidence="3" type="ORF">HHI36_020139</name>
</gene>
<dbReference type="SUPFAM" id="SSF50978">
    <property type="entry name" value="WD40 repeat-like"/>
    <property type="match status" value="1"/>
</dbReference>
<name>A0ABD2N9Q6_9CUCU</name>
<dbReference type="EMBL" id="JABFTP020000083">
    <property type="protein sequence ID" value="KAL3275372.1"/>
    <property type="molecule type" value="Genomic_DNA"/>
</dbReference>
<organism evidence="3 4">
    <name type="scientific">Cryptolaemus montrouzieri</name>
    <dbReference type="NCBI Taxonomy" id="559131"/>
    <lineage>
        <taxon>Eukaryota</taxon>
        <taxon>Metazoa</taxon>
        <taxon>Ecdysozoa</taxon>
        <taxon>Arthropoda</taxon>
        <taxon>Hexapoda</taxon>
        <taxon>Insecta</taxon>
        <taxon>Pterygota</taxon>
        <taxon>Neoptera</taxon>
        <taxon>Endopterygota</taxon>
        <taxon>Coleoptera</taxon>
        <taxon>Polyphaga</taxon>
        <taxon>Cucujiformia</taxon>
        <taxon>Coccinelloidea</taxon>
        <taxon>Coccinellidae</taxon>
        <taxon>Scymninae</taxon>
        <taxon>Scymnini</taxon>
        <taxon>Cryptolaemus</taxon>
    </lineage>
</organism>
<sequence>MSLTLQQIDCVAFSNKLCLNFACSSSEDGRILLITENGILVYTLMNYMDNIFNDIAFRKEYVRIPDFSLTTELGVEFESFYDQVPKEDLFERVLRLDITSKLDHSTPVDVKPLTAAWSPKGLLGKSHCVLSVLSNFYGLHIFVRSFDDGGVEHYECVTNVTKCIVEHFSKNWHDISRANVNIQVKEWNQRISVTCPTAFVWSHTITTSQETFAILFVAHPNGSITSWKFTTRREDEVLPSPLTYVGTCQTSLENINTMYWNKTRKDGGALCYGSIIGNLAVITLSGLARDNVVFKDEVIFWKENDQKKVDHITSIDYNDHTYLIVVREEFLLIFSIDKEGSVLDEVSFDLGCLPITGLCHYKDNVLLVLTTGRLKKITLDMVDSCINIKEELVTFKFDSTKFKTHGLVLSENRVYLGVLAYPCRLKDITRDPTPSSFLIYHDASISLFQTIMNNPSGSLEKYWDCFEILRLISYKEKKFPWQGIDANLDYDKLPLLQLKSLRWIAKLSEKVYNVVPSITEYNIKPYVLLHYLVTIKLVLKRMKKLMGVLANGVELTTFQMRSLDIQNMYLKEMVLMKILEKCKVGEKFVDEITEVMEKANELEYPDMPPCFWCGEKITGPTCIPVHVDSRCSISMMQIFLVPGFKCPLCKCVAHPEIAKETDVVICPYCDIPMDQIYSHEKVKNIVSNANMKLKDKLTFALKDSIPETPYVEHPIDSITENISLEDIEDSQVEYLALTDSEDEESIAEKSNYLRNKFFEIMTTNSLAGTSQDNLSEFPSVVPDCKVPAKGNESDDYSFDEDSDGEHSKSSKKTTGD</sequence>
<dbReference type="InterPro" id="IPR044230">
    <property type="entry name" value="GTF3C4"/>
</dbReference>
<evidence type="ECO:0000313" key="3">
    <source>
        <dbReference type="EMBL" id="KAL3275372.1"/>
    </source>
</evidence>
<dbReference type="PANTHER" id="PTHR15496:SF2">
    <property type="entry name" value="GENERAL TRANSCRIPTION FACTOR 3C POLYPEPTIDE 4"/>
    <property type="match status" value="1"/>
</dbReference>
<feature type="region of interest" description="Disordered" evidence="1">
    <location>
        <begin position="768"/>
        <end position="816"/>
    </location>
</feature>
<evidence type="ECO:0000313" key="4">
    <source>
        <dbReference type="Proteomes" id="UP001516400"/>
    </source>
</evidence>
<feature type="compositionally biased region" description="Basic and acidic residues" evidence="1">
    <location>
        <begin position="804"/>
        <end position="816"/>
    </location>
</feature>
<dbReference type="PANTHER" id="PTHR15496">
    <property type="entry name" value="GENERAL TRANSCRIPTION FACTOR 3C POLYPEPTIDE 4 FAMILY"/>
    <property type="match status" value="1"/>
</dbReference>
<reference evidence="3 4" key="1">
    <citation type="journal article" date="2021" name="BMC Biol.">
        <title>Horizontally acquired antibacterial genes associated with adaptive radiation of ladybird beetles.</title>
        <authorList>
            <person name="Li H.S."/>
            <person name="Tang X.F."/>
            <person name="Huang Y.H."/>
            <person name="Xu Z.Y."/>
            <person name="Chen M.L."/>
            <person name="Du X.Y."/>
            <person name="Qiu B.Y."/>
            <person name="Chen P.T."/>
            <person name="Zhang W."/>
            <person name="Slipinski A."/>
            <person name="Escalona H.E."/>
            <person name="Waterhouse R.M."/>
            <person name="Zwick A."/>
            <person name="Pang H."/>
        </authorList>
    </citation>
    <scope>NUCLEOTIDE SEQUENCE [LARGE SCALE GENOMIC DNA]</scope>
    <source>
        <strain evidence="3">SYSU2018</strain>
    </source>
</reference>
<feature type="compositionally biased region" description="Acidic residues" evidence="1">
    <location>
        <begin position="793"/>
        <end position="803"/>
    </location>
</feature>
<proteinExistence type="predicted"/>
<comment type="caution">
    <text evidence="3">The sequence shown here is derived from an EMBL/GenBank/DDBJ whole genome shotgun (WGS) entry which is preliminary data.</text>
</comment>
<dbReference type="Proteomes" id="UP001516400">
    <property type="component" value="Unassembled WGS sequence"/>
</dbReference>
<dbReference type="Pfam" id="PF12657">
    <property type="entry name" value="TFIIIC_delta"/>
    <property type="match status" value="1"/>
</dbReference>
<evidence type="ECO:0000259" key="2">
    <source>
        <dbReference type="Pfam" id="PF12657"/>
    </source>
</evidence>
<dbReference type="InterPro" id="IPR036322">
    <property type="entry name" value="WD40_repeat_dom_sf"/>
</dbReference>
<protein>
    <recommendedName>
        <fullName evidence="2">Transcription factor IIIC 90kDa subunit N-terminal domain-containing protein</fullName>
    </recommendedName>
</protein>
<evidence type="ECO:0000256" key="1">
    <source>
        <dbReference type="SAM" id="MobiDB-lite"/>
    </source>
</evidence>
<dbReference type="InterPro" id="IPR024761">
    <property type="entry name" value="TFIIIC_delta_N"/>
</dbReference>
<keyword evidence="4" id="KW-1185">Reference proteome</keyword>
<dbReference type="AlphaFoldDB" id="A0ABD2N9Q6"/>
<accession>A0ABD2N9Q6</accession>
<feature type="domain" description="Transcription factor IIIC 90kDa subunit N-terminal" evidence="2">
    <location>
        <begin position="112"/>
        <end position="419"/>
    </location>
</feature>